<accession>A0A8S9Q4G6</accession>
<sequence length="112" mass="12655">MSLQEFMSVTGCQEFVSGTCQIKYEPMGHRKPRQPIRDDNHGPGPRAWSVKTVAKQYWDEVFYACKFAGLMGRIFARLEVPAIMIRAPVMMIRAPGMTTPASAMTIRDLVVF</sequence>
<reference evidence="1" key="1">
    <citation type="submission" date="2019-12" db="EMBL/GenBank/DDBJ databases">
        <title>Genome sequencing and annotation of Brassica cretica.</title>
        <authorList>
            <person name="Studholme D.J."/>
            <person name="Sarris P."/>
        </authorList>
    </citation>
    <scope>NUCLEOTIDE SEQUENCE</scope>
    <source>
        <strain evidence="1">PFS-109/04</strain>
        <tissue evidence="1">Leaf</tissue>
    </source>
</reference>
<gene>
    <name evidence="1" type="ORF">F2Q69_00048549</name>
</gene>
<dbReference type="Proteomes" id="UP000712600">
    <property type="component" value="Unassembled WGS sequence"/>
</dbReference>
<proteinExistence type="predicted"/>
<comment type="caution">
    <text evidence="1">The sequence shown here is derived from an EMBL/GenBank/DDBJ whole genome shotgun (WGS) entry which is preliminary data.</text>
</comment>
<dbReference type="AlphaFoldDB" id="A0A8S9Q4G6"/>
<organism evidence="1 2">
    <name type="scientific">Brassica cretica</name>
    <name type="common">Mustard</name>
    <dbReference type="NCBI Taxonomy" id="69181"/>
    <lineage>
        <taxon>Eukaryota</taxon>
        <taxon>Viridiplantae</taxon>
        <taxon>Streptophyta</taxon>
        <taxon>Embryophyta</taxon>
        <taxon>Tracheophyta</taxon>
        <taxon>Spermatophyta</taxon>
        <taxon>Magnoliopsida</taxon>
        <taxon>eudicotyledons</taxon>
        <taxon>Gunneridae</taxon>
        <taxon>Pentapetalae</taxon>
        <taxon>rosids</taxon>
        <taxon>malvids</taxon>
        <taxon>Brassicales</taxon>
        <taxon>Brassicaceae</taxon>
        <taxon>Brassiceae</taxon>
        <taxon>Brassica</taxon>
    </lineage>
</organism>
<dbReference type="EMBL" id="QGKX02001347">
    <property type="protein sequence ID" value="KAF3526921.1"/>
    <property type="molecule type" value="Genomic_DNA"/>
</dbReference>
<evidence type="ECO:0000313" key="1">
    <source>
        <dbReference type="EMBL" id="KAF3526921.1"/>
    </source>
</evidence>
<protein>
    <submittedName>
        <fullName evidence="1">Uncharacterized protein</fullName>
    </submittedName>
</protein>
<evidence type="ECO:0000313" key="2">
    <source>
        <dbReference type="Proteomes" id="UP000712600"/>
    </source>
</evidence>
<name>A0A8S9Q4G6_BRACR</name>